<dbReference type="GO" id="GO:0000785">
    <property type="term" value="C:chromatin"/>
    <property type="evidence" value="ECO:0007669"/>
    <property type="project" value="TreeGrafter"/>
</dbReference>
<dbReference type="SUPFAM" id="SSF48371">
    <property type="entry name" value="ARM repeat"/>
    <property type="match status" value="1"/>
</dbReference>
<comment type="caution">
    <text evidence="10">The sequence shown here is derived from an EMBL/GenBank/DDBJ whole genome shotgun (WGS) entry which is preliminary data.</text>
</comment>
<dbReference type="EMBL" id="ASHM01005423">
    <property type="protein sequence ID" value="PNY12627.1"/>
    <property type="molecule type" value="Genomic_DNA"/>
</dbReference>
<keyword evidence="2" id="KW-0132">Cell division</keyword>
<dbReference type="PANTHER" id="PTHR12663:SF3">
    <property type="entry name" value="SISTER CHROMATID COHESION PROTEIN PDS5 HOMOLOG C"/>
    <property type="match status" value="1"/>
</dbReference>
<dbReference type="GO" id="GO:0035825">
    <property type="term" value="P:homologous recombination"/>
    <property type="evidence" value="ECO:0007669"/>
    <property type="project" value="UniProtKB-ARBA"/>
</dbReference>
<reference evidence="10 11" key="1">
    <citation type="journal article" date="2014" name="Am. J. Bot.">
        <title>Genome assembly and annotation for red clover (Trifolium pratense; Fabaceae).</title>
        <authorList>
            <person name="Istvanek J."/>
            <person name="Jaros M."/>
            <person name="Krenek A."/>
            <person name="Repkova J."/>
        </authorList>
    </citation>
    <scope>NUCLEOTIDE SEQUENCE [LARGE SCALE GENOMIC DNA]</scope>
    <source>
        <strain evidence="11">cv. Tatra</strain>
        <tissue evidence="10">Young leaves</tissue>
    </source>
</reference>
<reference evidence="10 11" key="2">
    <citation type="journal article" date="2017" name="Front. Plant Sci.">
        <title>Gene Classification and Mining of Molecular Markers Useful in Red Clover (Trifolium pratense) Breeding.</title>
        <authorList>
            <person name="Istvanek J."/>
            <person name="Dluhosova J."/>
            <person name="Dluhos P."/>
            <person name="Patkova L."/>
            <person name="Nedelnik J."/>
            <person name="Repkova J."/>
        </authorList>
    </citation>
    <scope>NUCLEOTIDE SEQUENCE [LARGE SCALE GENOMIC DNA]</scope>
    <source>
        <strain evidence="11">cv. Tatra</strain>
        <tissue evidence="10">Young leaves</tissue>
    </source>
</reference>
<keyword evidence="6" id="KW-0539">Nucleus</keyword>
<sequence length="667" mass="74209">QVRRCLSRVGQLPTGSLHNALSPSLKALIADKLIKHSDGDVKVALAYCLIYLTRITAPDAPYNEHQMEEVLTLIVSSFENLHDKSSPWYKVRISILKIFAEVKLCLEMLNLECDALILEMFQNFLKTIREHHPENVFSSMKTIMVLVLEESDDISLDLLSPILDCLKKENEVVLPIARKLGESVLESCATKVKPYLRKAVKKLGISLDDYSDALASVCTVLLEASESETVRSSEKRSSSSKGSGSSKKKTHPSSGSKIKGASESSFGSDSPNIKKRKVRKVGLTAAKGISAKQLPIISEEIGEVPLIKRTRTSETTASKVPPSSSTRAASEVSAAVATEAPQTEGNSETLPNVIIAEIAQSQPSTPPAQTILTQSPPSSQRITNDKPELLRDVIYTLSVLSSDKPQPPPKVTPSTSETSLQPYKFIHPLVLNPLVSKPNLELLRDVIYNDVRRVYQMRDEFVMPQELIQEADALKEKFCAAIDELKELSLKELGESLTELTDRMVRAIEHADVKMLTNYHHWPQNGIQEHAEEFMEEEIVAEEIISEEIVHTSPEKAVSESCKEKEVMDRAQEFPKESMPSEPMIGTEVLKLQEDLASQKVKQETLEAQITSLAENQNEMKEDQKELKAEVSSISVKQETMEEKMDSMISKLDAILLLLQQQRPHNP</sequence>
<evidence type="ECO:0000313" key="11">
    <source>
        <dbReference type="Proteomes" id="UP000236291"/>
    </source>
</evidence>
<evidence type="ECO:0000256" key="8">
    <source>
        <dbReference type="SAM" id="Coils"/>
    </source>
</evidence>
<dbReference type="AlphaFoldDB" id="A0A2K3PBG6"/>
<dbReference type="PANTHER" id="PTHR12663">
    <property type="entry name" value="ANDROGEN INDUCED INHIBITOR OF PROLIFERATION AS3 / PDS5-RELATED"/>
    <property type="match status" value="1"/>
</dbReference>
<dbReference type="GO" id="GO:0006281">
    <property type="term" value="P:DNA repair"/>
    <property type="evidence" value="ECO:0007669"/>
    <property type="project" value="UniProtKB-KW"/>
</dbReference>
<evidence type="ECO:0000256" key="7">
    <source>
        <dbReference type="ARBA" id="ARBA00023306"/>
    </source>
</evidence>
<dbReference type="Pfam" id="PF20168">
    <property type="entry name" value="PDS5"/>
    <property type="match status" value="1"/>
</dbReference>
<feature type="region of interest" description="Disordered" evidence="9">
    <location>
        <begin position="229"/>
        <end position="272"/>
    </location>
</feature>
<dbReference type="GO" id="GO:0007064">
    <property type="term" value="P:mitotic sister chromatid cohesion"/>
    <property type="evidence" value="ECO:0007669"/>
    <property type="project" value="InterPro"/>
</dbReference>
<gene>
    <name evidence="10" type="ORF">L195_g009261</name>
</gene>
<dbReference type="STRING" id="57577.A0A2K3PBG6"/>
<dbReference type="Proteomes" id="UP000236291">
    <property type="component" value="Unassembled WGS sequence"/>
</dbReference>
<feature type="non-terminal residue" evidence="10">
    <location>
        <position position="1"/>
    </location>
</feature>
<evidence type="ECO:0000256" key="2">
    <source>
        <dbReference type="ARBA" id="ARBA00022618"/>
    </source>
</evidence>
<name>A0A2K3PBG6_TRIPR</name>
<comment type="subcellular location">
    <subcellularLocation>
        <location evidence="1">Nucleus</location>
    </subcellularLocation>
</comment>
<evidence type="ECO:0000256" key="5">
    <source>
        <dbReference type="ARBA" id="ARBA00023204"/>
    </source>
</evidence>
<keyword evidence="7" id="KW-0131">Cell cycle</keyword>
<dbReference type="GO" id="GO:0005634">
    <property type="term" value="C:nucleus"/>
    <property type="evidence" value="ECO:0007669"/>
    <property type="project" value="UniProtKB-SubCell"/>
</dbReference>
<keyword evidence="5" id="KW-0234">DNA repair</keyword>
<protein>
    <submittedName>
        <fullName evidence="10">Sister chromatid cohesion PDS5-like protein</fullName>
    </submittedName>
</protein>
<dbReference type="InterPro" id="IPR016024">
    <property type="entry name" value="ARM-type_fold"/>
</dbReference>
<proteinExistence type="predicted"/>
<dbReference type="ExpressionAtlas" id="A0A2K3PBG6">
    <property type="expression patterns" value="baseline"/>
</dbReference>
<feature type="compositionally biased region" description="Polar residues" evidence="9">
    <location>
        <begin position="360"/>
        <end position="382"/>
    </location>
</feature>
<dbReference type="GO" id="GO:0051301">
    <property type="term" value="P:cell division"/>
    <property type="evidence" value="ECO:0007669"/>
    <property type="project" value="UniProtKB-KW"/>
</dbReference>
<accession>A0A2K3PBG6</accession>
<evidence type="ECO:0000256" key="4">
    <source>
        <dbReference type="ARBA" id="ARBA00022776"/>
    </source>
</evidence>
<evidence type="ECO:0000256" key="6">
    <source>
        <dbReference type="ARBA" id="ARBA00023242"/>
    </source>
</evidence>
<feature type="compositionally biased region" description="Polar residues" evidence="9">
    <location>
        <begin position="262"/>
        <end position="271"/>
    </location>
</feature>
<evidence type="ECO:0000256" key="9">
    <source>
        <dbReference type="SAM" id="MobiDB-lite"/>
    </source>
</evidence>
<keyword evidence="3" id="KW-0227">DNA damage</keyword>
<feature type="region of interest" description="Disordered" evidence="9">
    <location>
        <begin position="360"/>
        <end position="386"/>
    </location>
</feature>
<organism evidence="10 11">
    <name type="scientific">Trifolium pratense</name>
    <name type="common">Red clover</name>
    <dbReference type="NCBI Taxonomy" id="57577"/>
    <lineage>
        <taxon>Eukaryota</taxon>
        <taxon>Viridiplantae</taxon>
        <taxon>Streptophyta</taxon>
        <taxon>Embryophyta</taxon>
        <taxon>Tracheophyta</taxon>
        <taxon>Spermatophyta</taxon>
        <taxon>Magnoliopsida</taxon>
        <taxon>eudicotyledons</taxon>
        <taxon>Gunneridae</taxon>
        <taxon>Pentapetalae</taxon>
        <taxon>rosids</taxon>
        <taxon>fabids</taxon>
        <taxon>Fabales</taxon>
        <taxon>Fabaceae</taxon>
        <taxon>Papilionoideae</taxon>
        <taxon>50 kb inversion clade</taxon>
        <taxon>NPAAA clade</taxon>
        <taxon>Hologalegina</taxon>
        <taxon>IRL clade</taxon>
        <taxon>Trifolieae</taxon>
        <taxon>Trifolium</taxon>
    </lineage>
</organism>
<keyword evidence="4" id="KW-0498">Mitosis</keyword>
<dbReference type="InterPro" id="IPR039776">
    <property type="entry name" value="Pds5"/>
</dbReference>
<evidence type="ECO:0000256" key="1">
    <source>
        <dbReference type="ARBA" id="ARBA00004123"/>
    </source>
</evidence>
<evidence type="ECO:0000256" key="3">
    <source>
        <dbReference type="ARBA" id="ARBA00022763"/>
    </source>
</evidence>
<keyword evidence="8" id="KW-0175">Coiled coil</keyword>
<feature type="coiled-coil region" evidence="8">
    <location>
        <begin position="589"/>
        <end position="630"/>
    </location>
</feature>
<evidence type="ECO:0000313" key="10">
    <source>
        <dbReference type="EMBL" id="PNY12627.1"/>
    </source>
</evidence>